<evidence type="ECO:0000313" key="1">
    <source>
        <dbReference type="EnsemblPlants" id="AVESA.00010b.r2.4AG0649370.1.CDS"/>
    </source>
</evidence>
<organism evidence="1 2">
    <name type="scientific">Avena sativa</name>
    <name type="common">Oat</name>
    <dbReference type="NCBI Taxonomy" id="4498"/>
    <lineage>
        <taxon>Eukaryota</taxon>
        <taxon>Viridiplantae</taxon>
        <taxon>Streptophyta</taxon>
        <taxon>Embryophyta</taxon>
        <taxon>Tracheophyta</taxon>
        <taxon>Spermatophyta</taxon>
        <taxon>Magnoliopsida</taxon>
        <taxon>Liliopsida</taxon>
        <taxon>Poales</taxon>
        <taxon>Poaceae</taxon>
        <taxon>BOP clade</taxon>
        <taxon>Pooideae</taxon>
        <taxon>Poodae</taxon>
        <taxon>Poeae</taxon>
        <taxon>Poeae Chloroplast Group 1 (Aveneae type)</taxon>
        <taxon>Aveninae</taxon>
        <taxon>Avena</taxon>
    </lineage>
</organism>
<reference evidence="1" key="2">
    <citation type="submission" date="2025-09" db="UniProtKB">
        <authorList>
            <consortium name="EnsemblPlants"/>
        </authorList>
    </citation>
    <scope>IDENTIFICATION</scope>
</reference>
<sequence>MEAAVASALTKEVVLKLVTLLSQKHKLSKGLKDDIRFIRTELDMISSARDSHMGPGTGRSSSSSRVSMEEMRDLAHDIEDCIDRFMPCVACEGEAAAAAAAAGSVLHRVKKAVTTTRSRFAAEIHKLRTRLKDAHDRRLNYDLVNRSSSAGPSPATTVDTGAETDPVGIDKPKQELVDLLLHSHHPGKLSVISIVGFGGSGKTTLARAVYDCPGVVRRFPYRAWAAASEHNDAEGILTTILRQFHAADAPPQPQNSIHDFLRNTECLIVIDDINKQHWDVIKSIFPRETKVRIIVTTALQSVANACSSGDGYVYKMSILNAEHSKVLLMKKVFFRGCSPELERGSTAIVEKCDGLPLALVCVANFLLGENELTGNHCAQVCRSLGHHMENDADFTKLQQVLVNNYSSLSGYPLRTSLLYTSVFPNGRPIRKNTLIRRWLAEGYVQCQYKRSDLEVADENFRELIDRNIIRPIDASNNAKVKTCRAHGIMHEFMLHKSMCDNFITSLGDQNRSNFRHLFIQNHGSGSTLGLSQRTSPATDAAAGSEKFRARSLTIFGDAGEAASDFCRCELLRVLDLEECNDLEDDHLKDIHKLWHLKYLSLGGTISNLPKKIEKLHCLETLDLRKTKIEILPLEVIGLPHLAHLFGKFKFGKKDLRKSELEEFSQRKSKLKTLAGFVAGENPGFLQLMAHMKELKKVKIWCESTGADNKSLPHISRAVQKFAQDGMDTTGVRSLSLDFGNSLGDFLGSVQEYCYLSSLKLHGRLSQLPQFVTSLCGLTELSLSSTNLMGHDLSNLRMLRYLLYLKLVEADLQSFTIETGYFPSLRRLCLVVKMPKFPTIKDGALPYLVSLQLLCKDLVNLSGMKIEFHDCLEEVALDSMVSTKTAEMWETAAKKHPKRPKVLFLKRIDPSESDSSVKYVAADGPISDKCTVHSVQSNSTIKHSSSFKKMIVSEPSVAASELSIAANGATPPFAR</sequence>
<proteinExistence type="predicted"/>
<accession>A0ACD5WMT4</accession>
<dbReference type="Proteomes" id="UP001732700">
    <property type="component" value="Chromosome 4A"/>
</dbReference>
<protein>
    <submittedName>
        <fullName evidence="1">Uncharacterized protein</fullName>
    </submittedName>
</protein>
<keyword evidence="2" id="KW-1185">Reference proteome</keyword>
<reference evidence="1" key="1">
    <citation type="submission" date="2021-05" db="EMBL/GenBank/DDBJ databases">
        <authorList>
            <person name="Scholz U."/>
            <person name="Mascher M."/>
            <person name="Fiebig A."/>
        </authorList>
    </citation>
    <scope>NUCLEOTIDE SEQUENCE [LARGE SCALE GENOMIC DNA]</scope>
</reference>
<name>A0ACD5WMT4_AVESA</name>
<evidence type="ECO:0000313" key="2">
    <source>
        <dbReference type="Proteomes" id="UP001732700"/>
    </source>
</evidence>
<dbReference type="EnsemblPlants" id="AVESA.00010b.r2.4AG0649370.1">
    <property type="protein sequence ID" value="AVESA.00010b.r2.4AG0649370.1.CDS"/>
    <property type="gene ID" value="AVESA.00010b.r2.4AG0649370"/>
</dbReference>